<keyword evidence="2" id="KW-0863">Zinc-finger</keyword>
<dbReference type="STRING" id="70415.A0A5S6Q4W0"/>
<evidence type="ECO:0000256" key="1">
    <source>
        <dbReference type="ARBA" id="ARBA00022723"/>
    </source>
</evidence>
<organism evidence="5 6">
    <name type="scientific">Trichuris muris</name>
    <name type="common">Mouse whipworm</name>
    <dbReference type="NCBI Taxonomy" id="70415"/>
    <lineage>
        <taxon>Eukaryota</taxon>
        <taxon>Metazoa</taxon>
        <taxon>Ecdysozoa</taxon>
        <taxon>Nematoda</taxon>
        <taxon>Enoplea</taxon>
        <taxon>Dorylaimia</taxon>
        <taxon>Trichinellida</taxon>
        <taxon>Trichuridae</taxon>
        <taxon>Trichuris</taxon>
    </lineage>
</organism>
<evidence type="ECO:0000259" key="4">
    <source>
        <dbReference type="Pfam" id="PF04500"/>
    </source>
</evidence>
<accession>A0A5S6Q4W0</accession>
<dbReference type="Proteomes" id="UP000046395">
    <property type="component" value="Unassembled WGS sequence"/>
</dbReference>
<dbReference type="GO" id="GO:0008270">
    <property type="term" value="F:zinc ion binding"/>
    <property type="evidence" value="ECO:0007669"/>
    <property type="project" value="UniProtKB-KW"/>
</dbReference>
<feature type="domain" description="FLYWCH-type" evidence="4">
    <location>
        <begin position="142"/>
        <end position="202"/>
    </location>
</feature>
<proteinExistence type="predicted"/>
<dbReference type="Gene3D" id="2.20.25.240">
    <property type="match status" value="1"/>
</dbReference>
<dbReference type="AlphaFoldDB" id="A0A5S6Q4W0"/>
<name>A0A5S6Q4W0_TRIMR</name>
<dbReference type="WBParaSite" id="TMUE_0000002291.1">
    <property type="protein sequence ID" value="TMUE_0000002291.1"/>
    <property type="gene ID" value="WBGene00298139"/>
</dbReference>
<dbReference type="Pfam" id="PF04500">
    <property type="entry name" value="FLYWCH"/>
    <property type="match status" value="1"/>
</dbReference>
<keyword evidence="5" id="KW-1185">Reference proteome</keyword>
<reference evidence="6" key="1">
    <citation type="submission" date="2019-12" db="UniProtKB">
        <authorList>
            <consortium name="WormBaseParasite"/>
        </authorList>
    </citation>
    <scope>IDENTIFICATION</scope>
</reference>
<evidence type="ECO:0000256" key="3">
    <source>
        <dbReference type="ARBA" id="ARBA00022833"/>
    </source>
</evidence>
<protein>
    <submittedName>
        <fullName evidence="6">FLYWCH-type domain-containing protein</fullName>
    </submittedName>
</protein>
<sequence>MKPRNDADVERFYLELHGALNVLRARGRSVELKSAYTLQVIILKMTGYLRQKWAQKVFDLRPREATLEDLDFWLEQIILVNRLVEPVEVNGREAENAARRPSRIQSNCSRRRLNVTTVGIDWLTLDYCVSCGIMEYVCELVPSLRGCAKLTVDGYFFVKDKCRGEKYYWCCESRKSLYCNARAVTRVVDGRHILMSSLEHNHLPKPSGKGVLKAVVEVKEQARNTRDLPCQIIQSCTTSAHSSVSAQLPSADALRQTIHRIRRGQRPSEPRTLAEVDVSSILENTSGCGRLLIKDAVIPEGRLLLFITAYSVEKLANASFWLMDGTS</sequence>
<keyword evidence="3" id="KW-0862">Zinc</keyword>
<dbReference type="InterPro" id="IPR007588">
    <property type="entry name" value="Znf_FLYWCH"/>
</dbReference>
<evidence type="ECO:0000256" key="2">
    <source>
        <dbReference type="ARBA" id="ARBA00022771"/>
    </source>
</evidence>
<keyword evidence="1" id="KW-0479">Metal-binding</keyword>
<evidence type="ECO:0000313" key="5">
    <source>
        <dbReference type="Proteomes" id="UP000046395"/>
    </source>
</evidence>
<evidence type="ECO:0000313" key="6">
    <source>
        <dbReference type="WBParaSite" id="TMUE_0000002291.1"/>
    </source>
</evidence>